<dbReference type="HOGENOM" id="CLU_070382_3_0_1"/>
<evidence type="ECO:0000256" key="1">
    <source>
        <dbReference type="SAM" id="MobiDB-lite"/>
    </source>
</evidence>
<reference evidence="3" key="1">
    <citation type="submission" date="2011-04" db="EMBL/GenBank/DDBJ databases">
        <title>Evolution of plant cell wall degrading machinery underlies the functional diversity of forest fungi.</title>
        <authorList>
            <consortium name="US DOE Joint Genome Institute (JGI-PGF)"/>
            <person name="Eastwood D.C."/>
            <person name="Floudas D."/>
            <person name="Binder M."/>
            <person name="Majcherczyk A."/>
            <person name="Schneider P."/>
            <person name="Aerts A."/>
            <person name="Asiegbu F.O."/>
            <person name="Baker S.E."/>
            <person name="Barry K."/>
            <person name="Bendiksby M."/>
            <person name="Blumentritt M."/>
            <person name="Coutinho P.M."/>
            <person name="Cullen D."/>
            <person name="Cullen D."/>
            <person name="Gathman A."/>
            <person name="Goodell B."/>
            <person name="Henrissat B."/>
            <person name="Ihrmark K."/>
            <person name="Kauserud H."/>
            <person name="Kohler A."/>
            <person name="LaButti K."/>
            <person name="Lapidus A."/>
            <person name="Lavin J.L."/>
            <person name="Lee Y.-H."/>
            <person name="Lindquist E."/>
            <person name="Lilly W."/>
            <person name="Lucas S."/>
            <person name="Morin E."/>
            <person name="Murat C."/>
            <person name="Oguiza J.A."/>
            <person name="Park J."/>
            <person name="Pisabarro A.G."/>
            <person name="Riley R."/>
            <person name="Rosling A."/>
            <person name="Salamov A."/>
            <person name="Schmidt O."/>
            <person name="Schmutz J."/>
            <person name="Skrede I."/>
            <person name="Stenlid J."/>
            <person name="Wiebenga A."/>
            <person name="Xie X."/>
            <person name="Kues U."/>
            <person name="Hibbett D.S."/>
            <person name="Hoffmeister D."/>
            <person name="Hogberg N."/>
            <person name="Martin F."/>
            <person name="Grigoriev I.V."/>
            <person name="Watkinson S.C."/>
        </authorList>
    </citation>
    <scope>NUCLEOTIDE SEQUENCE</scope>
    <source>
        <strain evidence="3">S7.9</strain>
    </source>
</reference>
<feature type="compositionally biased region" description="Basic and acidic residues" evidence="1">
    <location>
        <begin position="19"/>
        <end position="28"/>
    </location>
</feature>
<dbReference type="EMBL" id="GL945429">
    <property type="protein sequence ID" value="EGO29121.1"/>
    <property type="molecule type" value="Genomic_DNA"/>
</dbReference>
<dbReference type="KEGG" id="sla:SERLADRAFT_456469"/>
<dbReference type="Pfam" id="PF24016">
    <property type="entry name" value="DUF7330"/>
    <property type="match status" value="1"/>
</dbReference>
<feature type="region of interest" description="Disordered" evidence="1">
    <location>
        <begin position="1"/>
        <end position="62"/>
    </location>
</feature>
<protein>
    <recommendedName>
        <fullName evidence="2">DUF7330 domain-containing protein</fullName>
    </recommendedName>
</protein>
<sequence>MIIPEGKQDKQGIDNSSKNQREFTREDESLPPSYQDVAFSQPEGQQRGGAASVPVPRPSQPPILKPTNFLYLSNNDRSIKGCYTINPFMTIPSSLLPPLAEGTSPNDRKNLDLQVKDGSIDVDIWLARPEESDLAGVPKNRATLYLKSKDGSVTARVRNVNTPVPFLLNVYAKDGSVTICLPQAFQGPMSLTTKNGSISLSNPLLEASTALAQIDSTRRYFVGDLSAIRDEEWNGDELKAESKDGSIKVKFVDEVTVRKPGLFSRMFGF</sequence>
<proteinExistence type="predicted"/>
<gene>
    <name evidence="3" type="ORF">SERLADRAFT_456469</name>
</gene>
<organism>
    <name type="scientific">Serpula lacrymans var. lacrymans (strain S7.9)</name>
    <name type="common">Dry rot fungus</name>
    <dbReference type="NCBI Taxonomy" id="578457"/>
    <lineage>
        <taxon>Eukaryota</taxon>
        <taxon>Fungi</taxon>
        <taxon>Dikarya</taxon>
        <taxon>Basidiomycota</taxon>
        <taxon>Agaricomycotina</taxon>
        <taxon>Agaricomycetes</taxon>
        <taxon>Agaricomycetidae</taxon>
        <taxon>Boletales</taxon>
        <taxon>Coniophorineae</taxon>
        <taxon>Serpulaceae</taxon>
        <taxon>Serpula</taxon>
    </lineage>
</organism>
<feature type="compositionally biased region" description="Basic and acidic residues" evidence="1">
    <location>
        <begin position="1"/>
        <end position="12"/>
    </location>
</feature>
<dbReference type="InterPro" id="IPR055754">
    <property type="entry name" value="DUF7330"/>
</dbReference>
<dbReference type="OrthoDB" id="5289249at2759"/>
<accession>F8NGN9</accession>
<dbReference type="GeneID" id="18817332"/>
<dbReference type="Proteomes" id="UP000008064">
    <property type="component" value="Unassembled WGS sequence"/>
</dbReference>
<evidence type="ECO:0000313" key="3">
    <source>
        <dbReference type="EMBL" id="EGO29121.1"/>
    </source>
</evidence>
<dbReference type="RefSeq" id="XP_007313363.1">
    <property type="nucleotide sequence ID" value="XM_007313301.1"/>
</dbReference>
<feature type="domain" description="DUF7330" evidence="2">
    <location>
        <begin position="68"/>
        <end position="254"/>
    </location>
</feature>
<dbReference type="AlphaFoldDB" id="F8NGN9"/>
<evidence type="ECO:0000259" key="2">
    <source>
        <dbReference type="Pfam" id="PF24016"/>
    </source>
</evidence>
<name>F8NGN9_SERL9</name>